<feature type="compositionally biased region" description="Pro residues" evidence="3">
    <location>
        <begin position="9"/>
        <end position="23"/>
    </location>
</feature>
<evidence type="ECO:0000313" key="5">
    <source>
        <dbReference type="EMBL" id="PLW46511.1"/>
    </source>
</evidence>
<dbReference type="PANTHER" id="PTHR23113">
    <property type="entry name" value="GUANINE NUCLEOTIDE EXCHANGE FACTOR"/>
    <property type="match status" value="1"/>
</dbReference>
<dbReference type="SMART" id="SM00147">
    <property type="entry name" value="RasGEF"/>
    <property type="match status" value="1"/>
</dbReference>
<dbReference type="Gene3D" id="1.10.840.10">
    <property type="entry name" value="Ras guanine-nucleotide exchange factors catalytic domain"/>
    <property type="match status" value="1"/>
</dbReference>
<feature type="compositionally biased region" description="Low complexity" evidence="3">
    <location>
        <begin position="24"/>
        <end position="38"/>
    </location>
</feature>
<evidence type="ECO:0000259" key="4">
    <source>
        <dbReference type="PROSITE" id="PS50009"/>
    </source>
</evidence>
<feature type="compositionally biased region" description="Basic and acidic residues" evidence="3">
    <location>
        <begin position="82"/>
        <end position="91"/>
    </location>
</feature>
<dbReference type="EMBL" id="PGCI01000039">
    <property type="protein sequence ID" value="PLW46511.1"/>
    <property type="molecule type" value="Genomic_DNA"/>
</dbReference>
<sequence>MAMGHHHPPPAPSSPLLAPPAPLPSTASSTPAHSHSSANPLSPSNLGFHCGGRGGGGPAAAQHAHSQVVPAAASPAAADTTNHSHSDDIECPRASPSTANSSEGRYSLESSPATSASVLHHEDDSAQQRTVIANFSKQIPLTLHIPARTVASPNPDTWQKELLFNSDGHVIGGTLQGLPRLKFLGALIAQFSPTSELNTPVTPGDPSNRNGKFTPIQLRVYNLPTALPVPVERLIDLAQKRIKQKELGIHHEGLQTRTKVKKQLNSSRDEHFKMSCPAPIISKAMMTQLRSNSFHHAAIQLIDFDPIELARQITMMESKLYQAIKPEEVIGQLFNKKAGLAVNVHAMSAMSTKMTGWFTETIIAEDDIRKRAHTLKFLIKLGFKLLEMQNYNALNSSTILRLKRAWEGLGNKARMLFETMNNANMTKLMNELERFQAPFHFVEVPKIAAYIRHSMDNLSSSQDSSANSLYQRSLQIEPREPTSVAHALSLPLPPSRRQPAWRVPAGTWPVCPSGCRCPIWARKGTRYLDALGYPGATVNSDLAIKSLDQLLAAHTLENGSSSPVHSHQLKDAREGELGSKGFHPYRLGRGQGPMSVSHRRCTQENYDLLL</sequence>
<proteinExistence type="predicted"/>
<accession>A0A2N5V953</accession>
<dbReference type="InterPro" id="IPR036964">
    <property type="entry name" value="RASGEF_cat_dom_sf"/>
</dbReference>
<dbReference type="SUPFAM" id="SSF48366">
    <property type="entry name" value="Ras GEF"/>
    <property type="match status" value="1"/>
</dbReference>
<name>A0A2N5V953_9BASI</name>
<evidence type="ECO:0000256" key="2">
    <source>
        <dbReference type="PROSITE-ProRule" id="PRU00168"/>
    </source>
</evidence>
<dbReference type="GO" id="GO:0007265">
    <property type="term" value="P:Ras protein signal transduction"/>
    <property type="evidence" value="ECO:0007669"/>
    <property type="project" value="TreeGrafter"/>
</dbReference>
<comment type="caution">
    <text evidence="5">The sequence shown here is derived from an EMBL/GenBank/DDBJ whole genome shotgun (WGS) entry which is preliminary data.</text>
</comment>
<dbReference type="AlphaFoldDB" id="A0A2N5V953"/>
<dbReference type="Pfam" id="PF00617">
    <property type="entry name" value="RasGEF"/>
    <property type="match status" value="1"/>
</dbReference>
<gene>
    <name evidence="5" type="ORF">PCASD_06351</name>
</gene>
<evidence type="ECO:0000256" key="3">
    <source>
        <dbReference type="SAM" id="MobiDB-lite"/>
    </source>
</evidence>
<dbReference type="InterPro" id="IPR008937">
    <property type="entry name" value="Ras-like_GEF"/>
</dbReference>
<evidence type="ECO:0000256" key="1">
    <source>
        <dbReference type="ARBA" id="ARBA00022658"/>
    </source>
</evidence>
<reference evidence="5 6" key="1">
    <citation type="submission" date="2017-11" db="EMBL/GenBank/DDBJ databases">
        <title>De novo assembly and phasing of dikaryotic genomes from two isolates of Puccinia coronata f. sp. avenae, the causal agent of oat crown rust.</title>
        <authorList>
            <person name="Miller M.E."/>
            <person name="Zhang Y."/>
            <person name="Omidvar V."/>
            <person name="Sperschneider J."/>
            <person name="Schwessinger B."/>
            <person name="Raley C."/>
            <person name="Palmer J.M."/>
            <person name="Garnica D."/>
            <person name="Upadhyaya N."/>
            <person name="Rathjen J."/>
            <person name="Taylor J.M."/>
            <person name="Park R.F."/>
            <person name="Dodds P.N."/>
            <person name="Hirsch C.D."/>
            <person name="Kianian S.F."/>
            <person name="Figueroa M."/>
        </authorList>
    </citation>
    <scope>NUCLEOTIDE SEQUENCE [LARGE SCALE GENOMIC DNA]</scope>
    <source>
        <strain evidence="5">12SD80</strain>
    </source>
</reference>
<feature type="region of interest" description="Disordered" evidence="3">
    <location>
        <begin position="1"/>
        <end position="124"/>
    </location>
</feature>
<organism evidence="5 6">
    <name type="scientific">Puccinia coronata f. sp. avenae</name>
    <dbReference type="NCBI Taxonomy" id="200324"/>
    <lineage>
        <taxon>Eukaryota</taxon>
        <taxon>Fungi</taxon>
        <taxon>Dikarya</taxon>
        <taxon>Basidiomycota</taxon>
        <taxon>Pucciniomycotina</taxon>
        <taxon>Pucciniomycetes</taxon>
        <taxon>Pucciniales</taxon>
        <taxon>Pucciniaceae</taxon>
        <taxon>Puccinia</taxon>
    </lineage>
</organism>
<dbReference type="PROSITE" id="PS50009">
    <property type="entry name" value="RASGEF_CAT"/>
    <property type="match status" value="1"/>
</dbReference>
<dbReference type="GO" id="GO:0005085">
    <property type="term" value="F:guanyl-nucleotide exchange factor activity"/>
    <property type="evidence" value="ECO:0007669"/>
    <property type="project" value="UniProtKB-KW"/>
</dbReference>
<evidence type="ECO:0000313" key="6">
    <source>
        <dbReference type="Proteomes" id="UP000235392"/>
    </source>
</evidence>
<dbReference type="Proteomes" id="UP000235392">
    <property type="component" value="Unassembled WGS sequence"/>
</dbReference>
<keyword evidence="1 2" id="KW-0344">Guanine-nucleotide releasing factor</keyword>
<dbReference type="PANTHER" id="PTHR23113:SF354">
    <property type="entry name" value="BUD SITE SELECTION PROTEIN 5"/>
    <property type="match status" value="1"/>
</dbReference>
<feature type="compositionally biased region" description="Polar residues" evidence="3">
    <location>
        <begin position="95"/>
        <end position="117"/>
    </location>
</feature>
<dbReference type="InterPro" id="IPR001895">
    <property type="entry name" value="RASGEF_cat_dom"/>
</dbReference>
<dbReference type="GO" id="GO:0005886">
    <property type="term" value="C:plasma membrane"/>
    <property type="evidence" value="ECO:0007669"/>
    <property type="project" value="TreeGrafter"/>
</dbReference>
<protein>
    <recommendedName>
        <fullName evidence="4">Ras-GEF domain-containing protein</fullName>
    </recommendedName>
</protein>
<feature type="domain" description="Ras-GEF" evidence="4">
    <location>
        <begin position="305"/>
        <end position="526"/>
    </location>
</feature>
<feature type="compositionally biased region" description="Low complexity" evidence="3">
    <location>
        <begin position="59"/>
        <end position="78"/>
    </location>
</feature>
<dbReference type="InterPro" id="IPR023578">
    <property type="entry name" value="Ras_GEF_dom_sf"/>
</dbReference>
<feature type="compositionally biased region" description="Gly residues" evidence="3">
    <location>
        <begin position="49"/>
        <end position="58"/>
    </location>
</feature>